<dbReference type="EMBL" id="WIXK01000001">
    <property type="protein sequence ID" value="MQY41262.1"/>
    <property type="molecule type" value="Genomic_DNA"/>
</dbReference>
<name>A0A844ATK5_9RHOB</name>
<protein>
    <recommendedName>
        <fullName evidence="12">Threonine/serine exporter-like N-terminal domain-containing protein</fullName>
    </recommendedName>
</protein>
<feature type="transmembrane region" description="Helical" evidence="7">
    <location>
        <begin position="297"/>
        <end position="316"/>
    </location>
</feature>
<keyword evidence="11" id="KW-1185">Reference proteome</keyword>
<evidence type="ECO:0000256" key="1">
    <source>
        <dbReference type="ARBA" id="ARBA00004651"/>
    </source>
</evidence>
<evidence type="ECO:0000256" key="7">
    <source>
        <dbReference type="SAM" id="Phobius"/>
    </source>
</evidence>
<dbReference type="Pfam" id="PF06738">
    <property type="entry name" value="ThrE"/>
    <property type="match status" value="1"/>
</dbReference>
<proteinExistence type="inferred from homology"/>
<dbReference type="Pfam" id="PF12821">
    <property type="entry name" value="ThrE_2"/>
    <property type="match status" value="1"/>
</dbReference>
<feature type="domain" description="Threonine/serine exporter-like N-terminal" evidence="8">
    <location>
        <begin position="94"/>
        <end position="230"/>
    </location>
</feature>
<evidence type="ECO:0008006" key="12">
    <source>
        <dbReference type="Google" id="ProtNLM"/>
    </source>
</evidence>
<dbReference type="PANTHER" id="PTHR34390">
    <property type="entry name" value="UPF0442 PROTEIN YJJB-RELATED"/>
    <property type="match status" value="1"/>
</dbReference>
<feature type="transmembrane region" description="Helical" evidence="7">
    <location>
        <begin position="174"/>
        <end position="195"/>
    </location>
</feature>
<feature type="transmembrane region" description="Helical" evidence="7">
    <location>
        <begin position="323"/>
        <end position="341"/>
    </location>
</feature>
<evidence type="ECO:0000256" key="2">
    <source>
        <dbReference type="ARBA" id="ARBA00022475"/>
    </source>
</evidence>
<dbReference type="GO" id="GO:0022857">
    <property type="term" value="F:transmembrane transporter activity"/>
    <property type="evidence" value="ECO:0007669"/>
    <property type="project" value="InterPro"/>
</dbReference>
<evidence type="ECO:0000259" key="9">
    <source>
        <dbReference type="Pfam" id="PF12821"/>
    </source>
</evidence>
<evidence type="ECO:0000256" key="6">
    <source>
        <dbReference type="ARBA" id="ARBA00034125"/>
    </source>
</evidence>
<dbReference type="GO" id="GO:0005886">
    <property type="term" value="C:plasma membrane"/>
    <property type="evidence" value="ECO:0007669"/>
    <property type="project" value="UniProtKB-SubCell"/>
</dbReference>
<dbReference type="PANTHER" id="PTHR34390:SF2">
    <property type="entry name" value="SUCCINATE TRANSPORTER SUBUNIT YJJP-RELATED"/>
    <property type="match status" value="1"/>
</dbReference>
<feature type="transmembrane region" description="Helical" evidence="7">
    <location>
        <begin position="114"/>
        <end position="136"/>
    </location>
</feature>
<evidence type="ECO:0000256" key="5">
    <source>
        <dbReference type="ARBA" id="ARBA00023136"/>
    </source>
</evidence>
<evidence type="ECO:0000313" key="10">
    <source>
        <dbReference type="EMBL" id="MQY41262.1"/>
    </source>
</evidence>
<dbReference type="AlphaFoldDB" id="A0A844ATK5"/>
<feature type="domain" description="Threonine/Serine exporter ThrE" evidence="9">
    <location>
        <begin position="256"/>
        <end position="375"/>
    </location>
</feature>
<dbReference type="Proteomes" id="UP000436694">
    <property type="component" value="Unassembled WGS sequence"/>
</dbReference>
<evidence type="ECO:0000259" key="8">
    <source>
        <dbReference type="Pfam" id="PF06738"/>
    </source>
</evidence>
<dbReference type="InterPro" id="IPR010619">
    <property type="entry name" value="ThrE-like_N"/>
</dbReference>
<comment type="subcellular location">
    <subcellularLocation>
        <location evidence="1">Cell membrane</location>
        <topology evidence="1">Multi-pass membrane protein</topology>
    </subcellularLocation>
</comment>
<evidence type="ECO:0000256" key="3">
    <source>
        <dbReference type="ARBA" id="ARBA00022692"/>
    </source>
</evidence>
<reference evidence="10 11" key="1">
    <citation type="submission" date="2019-10" db="EMBL/GenBank/DDBJ databases">
        <title>Epibacterium sp. nov., isolated from seawater.</title>
        <authorList>
            <person name="Zhang X."/>
            <person name="Li N."/>
        </authorList>
    </citation>
    <scope>NUCLEOTIDE SEQUENCE [LARGE SCALE GENOMIC DNA]</scope>
    <source>
        <strain evidence="10 11">SM1969</strain>
    </source>
</reference>
<feature type="transmembrane region" description="Helical" evidence="7">
    <location>
        <begin position="361"/>
        <end position="381"/>
    </location>
</feature>
<dbReference type="GO" id="GO:0015744">
    <property type="term" value="P:succinate transport"/>
    <property type="evidence" value="ECO:0007669"/>
    <property type="project" value="TreeGrafter"/>
</dbReference>
<comment type="caution">
    <text evidence="10">The sequence shown here is derived from an EMBL/GenBank/DDBJ whole genome shotgun (WGS) entry which is preliminary data.</text>
</comment>
<comment type="similarity">
    <text evidence="6">Belongs to the ThrE exporter (TC 2.A.79) family.</text>
</comment>
<evidence type="ECO:0000256" key="4">
    <source>
        <dbReference type="ARBA" id="ARBA00022989"/>
    </source>
</evidence>
<feature type="transmembrane region" description="Helical" evidence="7">
    <location>
        <begin position="207"/>
        <end position="228"/>
    </location>
</feature>
<feature type="transmembrane region" description="Helical" evidence="7">
    <location>
        <begin position="248"/>
        <end position="267"/>
    </location>
</feature>
<dbReference type="RefSeq" id="WP_153544288.1">
    <property type="nucleotide sequence ID" value="NZ_WIXK01000001.1"/>
</dbReference>
<accession>A0A844ATK5</accession>
<sequence length="390" mass="41817">MAPAVLIQNIVRLGQTLHRGGCAPYKIEKYVQHYGATHGITTVVQATPNAINYHFPDENNQTVLSRLEPAQIDLSLLAHTILHINDPARTPLKDPGSYPGWLIFLANIAVPPSFLTLIGASLHSVALAAVLGFLVWVCQQICRKDRAILTEFLSALVTGIAVSYISSIGFAVPVWGLSIAAIILFVPGLSIANALECLAFNDLVSGTGLLAHSLFVLMKLFIGIYIGLSLGDVFWGQGISAPNVSEVYFWMPFVALPLLSFSVGVIFNARLQDIALALPVTILGMWGPLLLDFGGGWIVGTWLTAMVITLYGTWLAKRLKLTGAIYIVQGIIILVPGSRVLMGATQSLFAESLMADASVGLSAFLMFSSIVAGQVTALALYSQKNRNLVS</sequence>
<dbReference type="InterPro" id="IPR024528">
    <property type="entry name" value="ThrE_2"/>
</dbReference>
<dbReference type="InterPro" id="IPR050539">
    <property type="entry name" value="ThrE_Dicarb/AminoAcid_Exp"/>
</dbReference>
<evidence type="ECO:0000313" key="11">
    <source>
        <dbReference type="Proteomes" id="UP000436694"/>
    </source>
</evidence>
<keyword evidence="5 7" id="KW-0472">Membrane</keyword>
<keyword evidence="2" id="KW-1003">Cell membrane</keyword>
<feature type="transmembrane region" description="Helical" evidence="7">
    <location>
        <begin position="148"/>
        <end position="168"/>
    </location>
</feature>
<keyword evidence="3 7" id="KW-0812">Transmembrane</keyword>
<feature type="transmembrane region" description="Helical" evidence="7">
    <location>
        <begin position="274"/>
        <end position="291"/>
    </location>
</feature>
<gene>
    <name evidence="10" type="ORF">GG681_01285</name>
</gene>
<organism evidence="10 11">
    <name type="scientific">Tritonibacter aquimaris</name>
    <dbReference type="NCBI Taxonomy" id="2663379"/>
    <lineage>
        <taxon>Bacteria</taxon>
        <taxon>Pseudomonadati</taxon>
        <taxon>Pseudomonadota</taxon>
        <taxon>Alphaproteobacteria</taxon>
        <taxon>Rhodobacterales</taxon>
        <taxon>Paracoccaceae</taxon>
        <taxon>Tritonibacter</taxon>
    </lineage>
</organism>
<keyword evidence="4 7" id="KW-1133">Transmembrane helix</keyword>